<evidence type="ECO:0000313" key="4">
    <source>
        <dbReference type="Proteomes" id="UP000241462"/>
    </source>
</evidence>
<proteinExistence type="predicted"/>
<keyword evidence="4" id="KW-1185">Reference proteome</keyword>
<dbReference type="InParanoid" id="A0A2T3A1F7"/>
<reference evidence="3 4" key="1">
    <citation type="journal article" date="2018" name="Mycol. Prog.">
        <title>Coniella lustricola, a new species from submerged detritus.</title>
        <authorList>
            <person name="Raudabaugh D.B."/>
            <person name="Iturriaga T."/>
            <person name="Carver A."/>
            <person name="Mondo S."/>
            <person name="Pangilinan J."/>
            <person name="Lipzen A."/>
            <person name="He G."/>
            <person name="Amirebrahimi M."/>
            <person name="Grigoriev I.V."/>
            <person name="Miller A.N."/>
        </authorList>
    </citation>
    <scope>NUCLEOTIDE SEQUENCE [LARGE SCALE GENOMIC DNA]</scope>
    <source>
        <strain evidence="3 4">B22-T-1</strain>
    </source>
</reference>
<feature type="compositionally biased region" description="Low complexity" evidence="1">
    <location>
        <begin position="122"/>
        <end position="136"/>
    </location>
</feature>
<evidence type="ECO:0000256" key="1">
    <source>
        <dbReference type="SAM" id="MobiDB-lite"/>
    </source>
</evidence>
<evidence type="ECO:0000313" key="3">
    <source>
        <dbReference type="EMBL" id="PSR81046.1"/>
    </source>
</evidence>
<name>A0A2T3A1F7_9PEZI</name>
<dbReference type="EMBL" id="KZ678511">
    <property type="protein sequence ID" value="PSR81046.1"/>
    <property type="molecule type" value="Genomic_DNA"/>
</dbReference>
<accession>A0A2T3A1F7</accession>
<protein>
    <submittedName>
        <fullName evidence="3">Uncharacterized protein</fullName>
    </submittedName>
</protein>
<sequence>MSIFSSVFFFFFFLPEPFSSFSSSTPLEPPCIPFWCHTHTNPSARIPHLLETGSAHSFSSFPVLLFVFCLYIPSFSRSISPPYQHELPIVHGAVSLGNVAPPEKKKKGTSTTRFQPFDKKSNSGLSLSLSLSLSLL</sequence>
<dbReference type="Proteomes" id="UP000241462">
    <property type="component" value="Unassembled WGS sequence"/>
</dbReference>
<feature type="region of interest" description="Disordered" evidence="1">
    <location>
        <begin position="98"/>
        <end position="136"/>
    </location>
</feature>
<keyword evidence="2" id="KW-0732">Signal</keyword>
<feature type="signal peptide" evidence="2">
    <location>
        <begin position="1"/>
        <end position="20"/>
    </location>
</feature>
<organism evidence="3 4">
    <name type="scientific">Coniella lustricola</name>
    <dbReference type="NCBI Taxonomy" id="2025994"/>
    <lineage>
        <taxon>Eukaryota</taxon>
        <taxon>Fungi</taxon>
        <taxon>Dikarya</taxon>
        <taxon>Ascomycota</taxon>
        <taxon>Pezizomycotina</taxon>
        <taxon>Sordariomycetes</taxon>
        <taxon>Sordariomycetidae</taxon>
        <taxon>Diaporthales</taxon>
        <taxon>Schizoparmaceae</taxon>
        <taxon>Coniella</taxon>
    </lineage>
</organism>
<dbReference type="AlphaFoldDB" id="A0A2T3A1F7"/>
<evidence type="ECO:0000256" key="2">
    <source>
        <dbReference type="SAM" id="SignalP"/>
    </source>
</evidence>
<gene>
    <name evidence="3" type="ORF">BD289DRAFT_49728</name>
</gene>
<feature type="chain" id="PRO_5015511872" evidence="2">
    <location>
        <begin position="21"/>
        <end position="136"/>
    </location>
</feature>